<dbReference type="Gene3D" id="3.40.395.10">
    <property type="entry name" value="Adenoviral Proteinase, Chain A"/>
    <property type="match status" value="1"/>
</dbReference>
<keyword evidence="2" id="KW-0645">Protease</keyword>
<dbReference type="InterPro" id="IPR045341">
    <property type="entry name" value="DUF6532"/>
</dbReference>
<dbReference type="GO" id="GO:0019783">
    <property type="term" value="F:ubiquitin-like protein peptidase activity"/>
    <property type="evidence" value="ECO:0007669"/>
    <property type="project" value="UniProtKB-ARBA"/>
</dbReference>
<sequence>MKMPLQSDSQALVVFGNLRLLLDSVQGKIISMESEWHLFLDYYPQKAEDMLRALMTEANYRCLEAKTGTLTPDDANRVVKACRKVARDLGLSNWDSVFIPINEDLNHWYSAHIDFRFKRIDIYDSLEERCLSNRQKPVPQRKNTQLMLVLMWLTEVLGRLRGDQVKISPGGCSSTGWAFDPHSVVYFQPNSYDCGIHTLWHLQHVLEYRQIQIDKTSVSDSLRFTSDMVGKRMRLAQEILRDFHMHYPCPVCRQTFSRPQDQRAHLSLRRDDKHWHYLRRQTDQIRSRFVDAVQSLSNPTLPPESRKPLAPSTPFPKPFDPDAYQEPLSLDCMDVDVDEETEFQPGNLILEEDSLVDIERLDDSAFEAALDKAADALGKMEQNDSEDFNFLPDPVAHLDSPNDGKNHEQSSASSAREPTPTPIDLVREDAYDGSDCIWEWHPTAGRVLRTEPGIHERWKSLFVENGSETAESYRPFNSRLEWEVTQWAVKQRISQKAFDRLLKIPEVKERLGLSFQSARAMLKKADQIPPRYGLWQTKRLSFHDRPDEYFYVHHLNPIEAIRAVWGDPSLAKHLVYKPAQLFRKSTMMESDRRFSEMWTGRYWNAAQKMVPEGGTIATVIIASDKTQLTQFSGNKSAYPVYLTLGNIPKEIRRQPGSRACVLIAYLSVDKPAKDDLSKTALKLRNYQLFHRSMAEVLRPLKVAGNPTKSGVEMVGGDGAVRAVYPLLASYVADYPEQCLVSCTKYGTCPICKRKANELGFPIASERRTQAWTLETIESARKELGKRGSKAVHVRTMQDDVAGGDYDEPFWVGFPLTDIHRCITPDILHQLYQGVFKHLVAWIKAAVGAEELDKRIGQLPPAAGVRYFSKGISGLAQTSGSEHKHIARILLSCLSGKMSSRGITACRSILDFIQLAQYPSHDEETLGYMEQALKLWLDNREYFIDTGAREHFNIPKFHSLLHYADSIRWLGATDNYNTEAFERLHIDFAKEGWRASNHRDHFPQMVRFIDRREKISSYDFYRLWLEERVKNVVEMDQEPTGSLGNKADEQVVVLQIDDEESNTRRVILNLKIGRKQSKMTEATPENSIILQIAKNPSEPQKQLSRILVSHGAPGFITAIKSYLNTLLPPPERATKGIILNSNLPFFAVDVWHQIKLTPVKLLDVPEQTILRAFPVTKTGLSPRYDTVLVLDSDEAESTVVRGCRAARLRVIFQLPRVVNRHGLPRPAPANWPTEPLAYVTWFTHFKSAPDAPTGMYRIEPAKSTSGIPLGAIIPLSNVRQGCMLVPGQNVWDLKWSSQNVLDNNNDTYTVSASNPKEAPKQDLLDVLAKFKPGNGQRVTRGLLKNAANASNSSDTKKKTAASTTKKPKPLSMNKPAPKAKAKASSTLGPKASESRLNSKAMTPQPLEKEHKLAEYMPMLLRGVPTDAAGPVGGLSPSNGDEANFFTELSAQEKLNCNHVPELEAPKKRQRLVESESEGDEVVSEDEVGVTGAGEAPSDNENEDQMNIDDVTTPVAATNSRRVRARKTKILETDFPDPRLPRFAKRCTRMATCILDLFPTDRMFSWQLFSDELQKIILDGLGDDLSEALLAVSRNSLLRTNLVTYMNYGSSSVRWDVAMHIRIRVGQYFDIPGNKSEDQIIKTVNWLLQGPKYNHSDIDIVAQTTDGLPFLSPLISQILRGYFIEANPEQDQITIDHLREQRKIPIPLIAMISSMIGHALSEYATGSRTKSDIPLTAKNLGPSYRAAVDCLKLIRQDAPEYLQLIQRRLFNEMMFTGSSAIPIQPFDPARLNAYARAQNDTASDVATALNTGSEDGTAALNTGSEDGASILNAASSGAGKGDGSL</sequence>
<reference evidence="6 7" key="1">
    <citation type="journal article" date="2020" name="ISME J.">
        <title>Uncovering the hidden diversity of litter-decomposition mechanisms in mushroom-forming fungi.</title>
        <authorList>
            <person name="Floudas D."/>
            <person name="Bentzer J."/>
            <person name="Ahren D."/>
            <person name="Johansson T."/>
            <person name="Persson P."/>
            <person name="Tunlid A."/>
        </authorList>
    </citation>
    <scope>NUCLEOTIDE SEQUENCE [LARGE SCALE GENOMIC DNA]</scope>
    <source>
        <strain evidence="6 7">CBS 406.79</strain>
    </source>
</reference>
<dbReference type="GO" id="GO:0008234">
    <property type="term" value="F:cysteine-type peptidase activity"/>
    <property type="evidence" value="ECO:0007669"/>
    <property type="project" value="InterPro"/>
</dbReference>
<organism evidence="6 7">
    <name type="scientific">Collybiopsis confluens</name>
    <dbReference type="NCBI Taxonomy" id="2823264"/>
    <lineage>
        <taxon>Eukaryota</taxon>
        <taxon>Fungi</taxon>
        <taxon>Dikarya</taxon>
        <taxon>Basidiomycota</taxon>
        <taxon>Agaricomycotina</taxon>
        <taxon>Agaricomycetes</taxon>
        <taxon>Agaricomycetidae</taxon>
        <taxon>Agaricales</taxon>
        <taxon>Marasmiineae</taxon>
        <taxon>Omphalotaceae</taxon>
        <taxon>Collybiopsis</taxon>
    </lineage>
</organism>
<dbReference type="EMBL" id="JAACJN010000377">
    <property type="protein sequence ID" value="KAF5345420.1"/>
    <property type="molecule type" value="Genomic_DNA"/>
</dbReference>
<dbReference type="Pfam" id="PF20149">
    <property type="entry name" value="DUF6532"/>
    <property type="match status" value="1"/>
</dbReference>
<dbReference type="GO" id="GO:0006508">
    <property type="term" value="P:proteolysis"/>
    <property type="evidence" value="ECO:0007669"/>
    <property type="project" value="UniProtKB-KW"/>
</dbReference>
<dbReference type="Pfam" id="PF02902">
    <property type="entry name" value="Peptidase_C48"/>
    <property type="match status" value="1"/>
</dbReference>
<keyword evidence="7" id="KW-1185">Reference proteome</keyword>
<evidence type="ECO:0000256" key="3">
    <source>
        <dbReference type="ARBA" id="ARBA00022801"/>
    </source>
</evidence>
<keyword evidence="3" id="KW-0378">Hydrolase</keyword>
<dbReference type="InterPro" id="IPR038765">
    <property type="entry name" value="Papain-like_cys_pep_sf"/>
</dbReference>
<feature type="region of interest" description="Disordered" evidence="4">
    <location>
        <begin position="1465"/>
        <end position="1507"/>
    </location>
</feature>
<feature type="compositionally biased region" description="Acidic residues" evidence="4">
    <location>
        <begin position="1496"/>
        <end position="1505"/>
    </location>
</feature>
<feature type="compositionally biased region" description="Acidic residues" evidence="4">
    <location>
        <begin position="1473"/>
        <end position="1486"/>
    </location>
</feature>
<evidence type="ECO:0000256" key="1">
    <source>
        <dbReference type="ARBA" id="ARBA00005234"/>
    </source>
</evidence>
<name>A0A8H5CPE1_9AGAR</name>
<dbReference type="InterPro" id="IPR003653">
    <property type="entry name" value="Peptidase_C48_C"/>
</dbReference>
<proteinExistence type="inferred from homology"/>
<dbReference type="SUPFAM" id="SSF54001">
    <property type="entry name" value="Cysteine proteinases"/>
    <property type="match status" value="1"/>
</dbReference>
<evidence type="ECO:0000259" key="5">
    <source>
        <dbReference type="PROSITE" id="PS50600"/>
    </source>
</evidence>
<dbReference type="Pfam" id="PF18759">
    <property type="entry name" value="Plavaka"/>
    <property type="match status" value="1"/>
</dbReference>
<dbReference type="PROSITE" id="PS50600">
    <property type="entry name" value="ULP_PROTEASE"/>
    <property type="match status" value="1"/>
</dbReference>
<feature type="domain" description="Ubiquitin-like protease family profile" evidence="5">
    <location>
        <begin position="1"/>
        <end position="205"/>
    </location>
</feature>
<feature type="region of interest" description="Disordered" evidence="4">
    <location>
        <begin position="1334"/>
        <end position="1404"/>
    </location>
</feature>
<evidence type="ECO:0000313" key="7">
    <source>
        <dbReference type="Proteomes" id="UP000518752"/>
    </source>
</evidence>
<evidence type="ECO:0000256" key="2">
    <source>
        <dbReference type="ARBA" id="ARBA00022670"/>
    </source>
</evidence>
<dbReference type="InterPro" id="IPR041078">
    <property type="entry name" value="Plavaka"/>
</dbReference>
<accession>A0A8H5CPE1</accession>
<dbReference type="Proteomes" id="UP000518752">
    <property type="component" value="Unassembled WGS sequence"/>
</dbReference>
<dbReference type="OrthoDB" id="3199698at2759"/>
<feature type="region of interest" description="Disordered" evidence="4">
    <location>
        <begin position="384"/>
        <end position="426"/>
    </location>
</feature>
<feature type="region of interest" description="Disordered" evidence="4">
    <location>
        <begin position="296"/>
        <end position="326"/>
    </location>
</feature>
<feature type="compositionally biased region" description="Low complexity" evidence="4">
    <location>
        <begin position="1343"/>
        <end position="1352"/>
    </location>
</feature>
<gene>
    <name evidence="6" type="ORF">D9757_013474</name>
</gene>
<evidence type="ECO:0000256" key="4">
    <source>
        <dbReference type="SAM" id="MobiDB-lite"/>
    </source>
</evidence>
<comment type="similarity">
    <text evidence="1">Belongs to the peptidase C48 family.</text>
</comment>
<protein>
    <recommendedName>
        <fullName evidence="5">Ubiquitin-like protease family profile domain-containing protein</fullName>
    </recommendedName>
</protein>
<evidence type="ECO:0000313" key="6">
    <source>
        <dbReference type="EMBL" id="KAF5345420.1"/>
    </source>
</evidence>
<comment type="caution">
    <text evidence="6">The sequence shown here is derived from an EMBL/GenBank/DDBJ whole genome shotgun (WGS) entry which is preliminary data.</text>
</comment>